<proteinExistence type="predicted"/>
<dbReference type="Gene3D" id="1.10.3210.10">
    <property type="entry name" value="Hypothetical protein af1432"/>
    <property type="match status" value="2"/>
</dbReference>
<dbReference type="InterPro" id="IPR003607">
    <property type="entry name" value="HD/PDEase_dom"/>
</dbReference>
<dbReference type="RefSeq" id="WP_312871815.1">
    <property type="nucleotide sequence ID" value="NZ_JAAXLS010000031.1"/>
</dbReference>
<comment type="caution">
    <text evidence="2">The sequence shown here is derived from an EMBL/GenBank/DDBJ whole genome shotgun (WGS) entry which is preliminary data.</text>
</comment>
<dbReference type="InterPro" id="IPR052020">
    <property type="entry name" value="Cyclic_di-GMP/3'3'-cGAMP_PDE"/>
</dbReference>
<feature type="domain" description="HD-GYP" evidence="1">
    <location>
        <begin position="246"/>
        <end position="304"/>
    </location>
</feature>
<organism evidence="2 3">
    <name type="scientific">Amycolatopsis acididurans</name>
    <dbReference type="NCBI Taxonomy" id="2724524"/>
    <lineage>
        <taxon>Bacteria</taxon>
        <taxon>Bacillati</taxon>
        <taxon>Actinomycetota</taxon>
        <taxon>Actinomycetes</taxon>
        <taxon>Pseudonocardiales</taxon>
        <taxon>Pseudonocardiaceae</taxon>
        <taxon>Amycolatopsis</taxon>
    </lineage>
</organism>
<dbReference type="Pfam" id="PF13487">
    <property type="entry name" value="HD_5"/>
    <property type="match status" value="1"/>
</dbReference>
<dbReference type="Proteomes" id="UP000715441">
    <property type="component" value="Unassembled WGS sequence"/>
</dbReference>
<protein>
    <submittedName>
        <fullName evidence="2">LuxR family transcriptional regulator</fullName>
    </submittedName>
</protein>
<evidence type="ECO:0000313" key="3">
    <source>
        <dbReference type="Proteomes" id="UP000715441"/>
    </source>
</evidence>
<feature type="non-terminal residue" evidence="2">
    <location>
        <position position="304"/>
    </location>
</feature>
<reference evidence="2 3" key="1">
    <citation type="submission" date="2020-04" db="EMBL/GenBank/DDBJ databases">
        <title>Novel species.</title>
        <authorList>
            <person name="Teo W.F.A."/>
            <person name="Lipun K."/>
            <person name="Srisuk N."/>
            <person name="Duangmal K."/>
        </authorList>
    </citation>
    <scope>NUCLEOTIDE SEQUENCE [LARGE SCALE GENOMIC DNA]</scope>
    <source>
        <strain evidence="2 3">K13G38</strain>
    </source>
</reference>
<dbReference type="EMBL" id="JAAXLS010000031">
    <property type="protein sequence ID" value="NKQ57143.1"/>
    <property type="molecule type" value="Genomic_DNA"/>
</dbReference>
<dbReference type="CDD" id="cd00077">
    <property type="entry name" value="HDc"/>
    <property type="match status" value="1"/>
</dbReference>
<gene>
    <name evidence="2" type="ORF">HFP15_30160</name>
</gene>
<sequence length="304" mass="31032">MAELLGAVSLATDLGTGQPQFHGVRTSVLAAALAGRLGLDAVGVAAVQQVALLRFLGCTADAWETARMTGGDDLAFLAGMAPVAMGGKPEMGRALVRTVGAGRAPLRRAALVAGALADPAGARRSLSAHCEVAAMLAERLGVSATVREALAHGYERWDGAGFPDGLAGEAVPLGVRIAVVARDAALWWRVGPAQWGEVLRARRGRAYDPAVVDACLAVGPEVLGSLEESDPWEAMLSADPVGAVIAGPGVDAALAAVADFADLKSPWTRGHSPRVAELATAAARHLGMAPDAVTSLRRAGLVHD</sequence>
<dbReference type="PANTHER" id="PTHR45228">
    <property type="entry name" value="CYCLIC DI-GMP PHOSPHODIESTERASE TM_0186-RELATED"/>
    <property type="match status" value="1"/>
</dbReference>
<name>A0ABX1JBT6_9PSEU</name>
<keyword evidence="3" id="KW-1185">Reference proteome</keyword>
<evidence type="ECO:0000313" key="2">
    <source>
        <dbReference type="EMBL" id="NKQ57143.1"/>
    </source>
</evidence>
<dbReference type="InterPro" id="IPR037522">
    <property type="entry name" value="HD_GYP_dom"/>
</dbReference>
<evidence type="ECO:0000259" key="1">
    <source>
        <dbReference type="PROSITE" id="PS51832"/>
    </source>
</evidence>
<accession>A0ABX1JBT6</accession>
<dbReference type="SUPFAM" id="SSF109604">
    <property type="entry name" value="HD-domain/PDEase-like"/>
    <property type="match status" value="1"/>
</dbReference>
<dbReference type="PROSITE" id="PS51832">
    <property type="entry name" value="HD_GYP"/>
    <property type="match status" value="1"/>
</dbReference>